<evidence type="ECO:0000259" key="2">
    <source>
        <dbReference type="Pfam" id="PF01337"/>
    </source>
</evidence>
<evidence type="ECO:0000313" key="3">
    <source>
        <dbReference type="EMBL" id="MFE1755593.1"/>
    </source>
</evidence>
<evidence type="ECO:0000313" key="4">
    <source>
        <dbReference type="Proteomes" id="UP001599756"/>
    </source>
</evidence>
<dbReference type="Proteomes" id="UP001599756">
    <property type="component" value="Unassembled WGS sequence"/>
</dbReference>
<dbReference type="Gene3D" id="3.30.370.10">
    <property type="entry name" value="Barstar-like"/>
    <property type="match status" value="1"/>
</dbReference>
<gene>
    <name evidence="3" type="ORF">ACFW88_34515</name>
</gene>
<organism evidence="3 4">
    <name type="scientific">Streptomyces anandii</name>
    <dbReference type="NCBI Taxonomy" id="285454"/>
    <lineage>
        <taxon>Bacteria</taxon>
        <taxon>Bacillati</taxon>
        <taxon>Actinomycetota</taxon>
        <taxon>Actinomycetes</taxon>
        <taxon>Kitasatosporales</taxon>
        <taxon>Streptomycetaceae</taxon>
        <taxon>Streptomyces</taxon>
    </lineage>
</organism>
<name>A0ABW6HG18_9ACTN</name>
<dbReference type="EMBL" id="JBHYTS010000099">
    <property type="protein sequence ID" value="MFE1755593.1"/>
    <property type="molecule type" value="Genomic_DNA"/>
</dbReference>
<dbReference type="Pfam" id="PF01337">
    <property type="entry name" value="Barstar"/>
    <property type="match status" value="1"/>
</dbReference>
<comment type="caution">
    <text evidence="3">The sequence shown here is derived from an EMBL/GenBank/DDBJ whole genome shotgun (WGS) entry which is preliminary data.</text>
</comment>
<dbReference type="InterPro" id="IPR000468">
    <property type="entry name" value="Barstar"/>
</dbReference>
<reference evidence="3 4" key="1">
    <citation type="submission" date="2024-09" db="EMBL/GenBank/DDBJ databases">
        <title>The Natural Products Discovery Center: Release of the First 8490 Sequenced Strains for Exploring Actinobacteria Biosynthetic Diversity.</title>
        <authorList>
            <person name="Kalkreuter E."/>
            <person name="Kautsar S.A."/>
            <person name="Yang D."/>
            <person name="Bader C.D."/>
            <person name="Teijaro C.N."/>
            <person name="Fluegel L."/>
            <person name="Davis C.M."/>
            <person name="Simpson J.R."/>
            <person name="Lauterbach L."/>
            <person name="Steele A.D."/>
            <person name="Gui C."/>
            <person name="Meng S."/>
            <person name="Li G."/>
            <person name="Viehrig K."/>
            <person name="Ye F."/>
            <person name="Su P."/>
            <person name="Kiefer A.F."/>
            <person name="Nichols A."/>
            <person name="Cepeda A.J."/>
            <person name="Yan W."/>
            <person name="Fan B."/>
            <person name="Jiang Y."/>
            <person name="Adhikari A."/>
            <person name="Zheng C.-J."/>
            <person name="Schuster L."/>
            <person name="Cowan T.M."/>
            <person name="Smanski M.J."/>
            <person name="Chevrette M.G."/>
            <person name="De Carvalho L.P.S."/>
            <person name="Shen B."/>
        </authorList>
    </citation>
    <scope>NUCLEOTIDE SEQUENCE [LARGE SCALE GENOMIC DNA]</scope>
    <source>
        <strain evidence="3 4">NPDC059500</strain>
    </source>
</reference>
<protein>
    <submittedName>
        <fullName evidence="3">Barstar family protein</fullName>
    </submittedName>
</protein>
<keyword evidence="4" id="KW-1185">Reference proteome</keyword>
<dbReference type="InterPro" id="IPR035905">
    <property type="entry name" value="Barstar-like_sf"/>
</dbReference>
<feature type="domain" description="Barstar (barnase inhibitor)" evidence="2">
    <location>
        <begin position="15"/>
        <end position="102"/>
    </location>
</feature>
<dbReference type="SUPFAM" id="SSF52038">
    <property type="entry name" value="Barstar-related"/>
    <property type="match status" value="1"/>
</dbReference>
<sequence>MPVEELLPAGGLNFVASVEGAGAHSADDVFQKFWDAFDLPDYFGWNWPALHDCLRDLGWLPCDQYLLVISGVDELLPDDQEDRLRLFRTISEAGRKWSYVKHPEGKEAGKFGIVMLCDDSNFEEILSIFGSLLNS</sequence>
<evidence type="ECO:0000256" key="1">
    <source>
        <dbReference type="ARBA" id="ARBA00006845"/>
    </source>
</evidence>
<comment type="similarity">
    <text evidence="1">Belongs to the barstar family.</text>
</comment>
<dbReference type="RefSeq" id="WP_381810192.1">
    <property type="nucleotide sequence ID" value="NZ_JBHYTS010000099.1"/>
</dbReference>
<accession>A0ABW6HG18</accession>
<proteinExistence type="inferred from homology"/>